<organism evidence="2 3">
    <name type="scientific">Elysia crispata</name>
    <name type="common">lettuce slug</name>
    <dbReference type="NCBI Taxonomy" id="231223"/>
    <lineage>
        <taxon>Eukaryota</taxon>
        <taxon>Metazoa</taxon>
        <taxon>Spiralia</taxon>
        <taxon>Lophotrochozoa</taxon>
        <taxon>Mollusca</taxon>
        <taxon>Gastropoda</taxon>
        <taxon>Heterobranchia</taxon>
        <taxon>Euthyneura</taxon>
        <taxon>Panpulmonata</taxon>
        <taxon>Sacoglossa</taxon>
        <taxon>Placobranchoidea</taxon>
        <taxon>Plakobranchidae</taxon>
        <taxon>Elysia</taxon>
    </lineage>
</organism>
<feature type="domain" description="Reverse transcriptase" evidence="1">
    <location>
        <begin position="225"/>
        <end position="465"/>
    </location>
</feature>
<sequence length="632" mass="72658">MEVTAALGKSDHATLLIKLALYQQDSATQKRPNYNKADYTAMNEYLSNIDWEAQLNNLNVEDAWQLFMAEINEVKRRYVPEKSTTGDRKKWLDGGTLSAVRKKHKMYRRWIETRDGQHYQEYAKARKKTARECCKAKVRLEKTVAEQAKRNPNVFTEEPDGKLPKAPQFTFNCPLTNIDFKTEDIRKLLTKLKSGKAAEPDDIPTILLTETAEALALPISIIFRKSLDEGRVPSMWKQAKVTAIFKKGNRTSANNYRPVSLTCLLCKLMETLIRNKIMDHMQENNLICREQHGFTPRRSCVAQLLDTLDCWTEILDNGGSIDAIYMDFRKAFDSVPHRRLLHKVRAHGVQGSVLDWIDAFLSERKQRVYINGSQSQEGQVTSGIPQGSVLGPILFVIYINDLPNEVESEVRIFADDTKLFTQSNEQRDREILQADLDRLHQCQLNFKDHISQATIKANRILGVIRRSFDHPTDHTFVQLYKALVRPILEYGHSVWQPVLEILQQNIEDVQRRATKLIGHLKDKPYPERLSILKLPSLEHRRRRGDMIDLFKYVTGIYDASRPIFKLAPNSNTRGHSKKLIKKRSRLAVPCNFFSETEKGSCLAGIASQNQLYLHLASMLSRTDWTPTGRLIL</sequence>
<reference evidence="2" key="1">
    <citation type="journal article" date="2023" name="G3 (Bethesda)">
        <title>A reference genome for the long-term kleptoplast-retaining sea slug Elysia crispata morphotype clarki.</title>
        <authorList>
            <person name="Eastman K.E."/>
            <person name="Pendleton A.L."/>
            <person name="Shaikh M.A."/>
            <person name="Suttiyut T."/>
            <person name="Ogas R."/>
            <person name="Tomko P."/>
            <person name="Gavelis G."/>
            <person name="Widhalm J.R."/>
            <person name="Wisecaver J.H."/>
        </authorList>
    </citation>
    <scope>NUCLEOTIDE SEQUENCE</scope>
    <source>
        <strain evidence="2">ECLA1</strain>
    </source>
</reference>
<dbReference type="EMBL" id="JAWDGP010007583">
    <property type="protein sequence ID" value="KAK3712653.1"/>
    <property type="molecule type" value="Genomic_DNA"/>
</dbReference>
<gene>
    <name evidence="2" type="ORF">RRG08_058556</name>
</gene>
<keyword evidence="3" id="KW-1185">Reference proteome</keyword>
<accession>A0AAE0XV64</accession>
<proteinExistence type="predicted"/>
<protein>
    <recommendedName>
        <fullName evidence="1">Reverse transcriptase domain-containing protein</fullName>
    </recommendedName>
</protein>
<name>A0AAE0XV64_9GAST</name>
<dbReference type="PANTHER" id="PTHR33332">
    <property type="entry name" value="REVERSE TRANSCRIPTASE DOMAIN-CONTAINING PROTEIN"/>
    <property type="match status" value="1"/>
</dbReference>
<evidence type="ECO:0000313" key="3">
    <source>
        <dbReference type="Proteomes" id="UP001283361"/>
    </source>
</evidence>
<dbReference type="SUPFAM" id="SSF56672">
    <property type="entry name" value="DNA/RNA polymerases"/>
    <property type="match status" value="1"/>
</dbReference>
<dbReference type="CDD" id="cd01650">
    <property type="entry name" value="RT_nLTR_like"/>
    <property type="match status" value="1"/>
</dbReference>
<dbReference type="AlphaFoldDB" id="A0AAE0XV64"/>
<dbReference type="Pfam" id="PF00078">
    <property type="entry name" value="RVT_1"/>
    <property type="match status" value="1"/>
</dbReference>
<evidence type="ECO:0000313" key="2">
    <source>
        <dbReference type="EMBL" id="KAK3712653.1"/>
    </source>
</evidence>
<comment type="caution">
    <text evidence="2">The sequence shown here is derived from an EMBL/GenBank/DDBJ whole genome shotgun (WGS) entry which is preliminary data.</text>
</comment>
<dbReference type="InterPro" id="IPR000477">
    <property type="entry name" value="RT_dom"/>
</dbReference>
<dbReference type="Proteomes" id="UP001283361">
    <property type="component" value="Unassembled WGS sequence"/>
</dbReference>
<dbReference type="PROSITE" id="PS50878">
    <property type="entry name" value="RT_POL"/>
    <property type="match status" value="1"/>
</dbReference>
<dbReference type="InterPro" id="IPR043502">
    <property type="entry name" value="DNA/RNA_pol_sf"/>
</dbReference>
<evidence type="ECO:0000259" key="1">
    <source>
        <dbReference type="PROSITE" id="PS50878"/>
    </source>
</evidence>